<keyword evidence="2 6" id="KW-0378">Hydrolase</keyword>
<evidence type="ECO:0000256" key="5">
    <source>
        <dbReference type="PIRSR" id="PIRSR623088-3"/>
    </source>
</evidence>
<dbReference type="PROSITE" id="PS00126">
    <property type="entry name" value="PDEASE_I_1"/>
    <property type="match status" value="1"/>
</dbReference>
<evidence type="ECO:0000313" key="9">
    <source>
        <dbReference type="EMBL" id="EMF17979.1"/>
    </source>
</evidence>
<name>N1QP15_SPHMS</name>
<feature type="region of interest" description="Disordered" evidence="7">
    <location>
        <begin position="567"/>
        <end position="601"/>
    </location>
</feature>
<feature type="binding site" evidence="5">
    <location>
        <position position="295"/>
    </location>
    <ligand>
        <name>Zn(2+)</name>
        <dbReference type="ChEBI" id="CHEBI:29105"/>
        <label>1</label>
    </ligand>
</feature>
<feature type="compositionally biased region" description="Low complexity" evidence="7">
    <location>
        <begin position="736"/>
        <end position="752"/>
    </location>
</feature>
<feature type="compositionally biased region" description="Basic and acidic residues" evidence="7">
    <location>
        <begin position="590"/>
        <end position="600"/>
    </location>
</feature>
<accession>N1QP15</accession>
<proteinExistence type="inferred from homology"/>
<dbReference type="PROSITE" id="PS51845">
    <property type="entry name" value="PDEASE_I_2"/>
    <property type="match status" value="1"/>
</dbReference>
<feature type="compositionally biased region" description="Polar residues" evidence="7">
    <location>
        <begin position="771"/>
        <end position="796"/>
    </location>
</feature>
<dbReference type="EC" id="3.1.4.-" evidence="6"/>
<dbReference type="PANTHER" id="PTHR11347">
    <property type="entry name" value="CYCLIC NUCLEOTIDE PHOSPHODIESTERASE"/>
    <property type="match status" value="1"/>
</dbReference>
<dbReference type="InterPro" id="IPR003607">
    <property type="entry name" value="HD/PDEase_dom"/>
</dbReference>
<dbReference type="SMART" id="SM00471">
    <property type="entry name" value="HDc"/>
    <property type="match status" value="1"/>
</dbReference>
<dbReference type="InterPro" id="IPR002073">
    <property type="entry name" value="PDEase_catalytic_dom"/>
</dbReference>
<dbReference type="Gene3D" id="1.10.1300.10">
    <property type="entry name" value="3'5'-cyclic nucleotide phosphodiesterase, catalytic domain"/>
    <property type="match status" value="1"/>
</dbReference>
<dbReference type="InterPro" id="IPR023088">
    <property type="entry name" value="PDEase"/>
</dbReference>
<dbReference type="InterPro" id="IPR036971">
    <property type="entry name" value="PDEase_catalytic_dom_sf"/>
</dbReference>
<feature type="compositionally biased region" description="Low complexity" evidence="7">
    <location>
        <begin position="879"/>
        <end position="891"/>
    </location>
</feature>
<feature type="binding site" evidence="5">
    <location>
        <position position="352"/>
    </location>
    <ligand>
        <name>Zn(2+)</name>
        <dbReference type="ChEBI" id="CHEBI:29105"/>
        <label>1</label>
    </ligand>
</feature>
<feature type="domain" description="PDEase" evidence="8">
    <location>
        <begin position="213"/>
        <end position="564"/>
    </location>
</feature>
<evidence type="ECO:0000256" key="6">
    <source>
        <dbReference type="RuleBase" id="RU363067"/>
    </source>
</evidence>
<dbReference type="eggNOG" id="KOG3689">
    <property type="taxonomic scope" value="Eukaryota"/>
</dbReference>
<sequence length="942" mass="103109">MEANDDDSCRVVYYCPKSDADICELFQASQPPVITSGDRASRPALFNVYQNVRKLLDEDVGNFETVFVSSDYEQCLSQMDVFASTNPTAVLAEFVESDAEDSAADAVQFLQKLAAGVRSKRYARQVMAFVLLATHASADPARFLDASFESTYLEAGALDIMRSPLCAEAVHQLTGHIKETTRAPAKALASDMARGLVRHITDNTRPQVASHRPDENLSAQRRKAVEDAVAHWNFPAHDFDMDELAYAAMIMLENVLQNTGLEPYRLARPQLMTFVLAARREYKHEREVHYHNWRHAVDVTQSLYVFLSQIHLCAGTTQVVSQSKEDMEANAVEQLLTPTEALILIVSAIGHDVAHPGVNNAFLVASSHQLAQVYNDKSVLENYHCAAYSQLLRRHWPQLNGIPQFRSNMISIILATDMQRHFEYMGYLSDLKQKMETSDSALTDWSEKDKSHAKELAMALLLKAADISNVARPFEVSAQWAKILMHEFARQGELESELQIPTCLFGGPPDENDLLAAAQSQKGFMNLFGFPLFKGISEVMPNVSCTLSELEHNKEVWEKRIVEETARREAGGDNRRPSKTLGSVTDSQVEEARMRRRVESEPAAVPIDVLQATTSPVRRQLPVDAGHLGSPTRHLASEQRQPHSLPPSMAEEKRSSTPVLWPSAIQLVPTTGGSRRSSKDVALNHMHELSAYAQQNLAPAGSRRGSADAGWQLHQNYPGSRRGSKEESLTTILVTSQGSPATRSSPSSSQTRLGKASSPARGSGLIHCTSLKRSTSQHNSTATSYATAPSRPQHTASGGPILTETRPPSTQASSLALDDSFQPGTQHCSCTSAPAATEMLNNLDGTVIHHSSAPAILPAPETSATVVPAKKSDSSPVISRVASGGSSLSSRFDSHTSEPRIRESRSRSRLRGLKFWKRRRGGDVAGGVDGSGQTSSADHSPQ</sequence>
<feature type="compositionally biased region" description="Basic and acidic residues" evidence="7">
    <location>
        <begin position="567"/>
        <end position="576"/>
    </location>
</feature>
<feature type="region of interest" description="Disordered" evidence="7">
    <location>
        <begin position="697"/>
        <end position="816"/>
    </location>
</feature>
<evidence type="ECO:0000256" key="3">
    <source>
        <dbReference type="PIRSR" id="PIRSR623088-1"/>
    </source>
</evidence>
<evidence type="ECO:0000256" key="2">
    <source>
        <dbReference type="ARBA" id="ARBA00022801"/>
    </source>
</evidence>
<dbReference type="Pfam" id="PF00233">
    <property type="entry name" value="PDEase_I"/>
    <property type="match status" value="1"/>
</dbReference>
<feature type="binding site" evidence="5">
    <location>
        <position position="352"/>
    </location>
    <ligand>
        <name>Zn(2+)</name>
        <dbReference type="ChEBI" id="CHEBI:29105"/>
        <label>2</label>
    </ligand>
</feature>
<evidence type="ECO:0000256" key="1">
    <source>
        <dbReference type="ARBA" id="ARBA00022723"/>
    </source>
</evidence>
<dbReference type="OrthoDB" id="546632at2759"/>
<feature type="binding site" evidence="4">
    <location>
        <position position="466"/>
    </location>
    <ligand>
        <name>AMP</name>
        <dbReference type="ChEBI" id="CHEBI:456215"/>
    </ligand>
</feature>
<comment type="similarity">
    <text evidence="6">Belongs to the cyclic nucleotide phosphodiesterase family.</text>
</comment>
<feature type="binding site" evidence="5">
    <location>
        <position position="466"/>
    </location>
    <ligand>
        <name>Zn(2+)</name>
        <dbReference type="ChEBI" id="CHEBI:29105"/>
        <label>1</label>
    </ligand>
</feature>
<dbReference type="RefSeq" id="XP_016766100.1">
    <property type="nucleotide sequence ID" value="XM_016901834.1"/>
</dbReference>
<keyword evidence="10" id="KW-1185">Reference proteome</keyword>
<keyword evidence="1 5" id="KW-0479">Metal-binding</keyword>
<dbReference type="AlphaFoldDB" id="N1QP15"/>
<dbReference type="OMA" id="REYKHER"/>
<feature type="compositionally biased region" description="Polar residues" evidence="7">
    <location>
        <begin position="933"/>
        <end position="942"/>
    </location>
</feature>
<feature type="region of interest" description="Disordered" evidence="7">
    <location>
        <begin position="868"/>
        <end position="942"/>
    </location>
</feature>
<dbReference type="HOGENOM" id="CLU_010668_2_0_1"/>
<dbReference type="CDD" id="cd00077">
    <property type="entry name" value="HDc"/>
    <property type="match status" value="1"/>
</dbReference>
<feature type="binding site" evidence="4">
    <location>
        <begin position="291"/>
        <end position="295"/>
    </location>
    <ligand>
        <name>AMP</name>
        <dbReference type="ChEBI" id="CHEBI:456215"/>
    </ligand>
</feature>
<dbReference type="GO" id="GO:0007165">
    <property type="term" value="P:signal transduction"/>
    <property type="evidence" value="ECO:0007669"/>
    <property type="project" value="InterPro"/>
</dbReference>
<protein>
    <recommendedName>
        <fullName evidence="6">Phosphodiesterase</fullName>
        <ecNumber evidence="6">3.1.4.-</ecNumber>
    </recommendedName>
</protein>
<evidence type="ECO:0000259" key="8">
    <source>
        <dbReference type="PROSITE" id="PS51845"/>
    </source>
</evidence>
<feature type="region of interest" description="Disordered" evidence="7">
    <location>
        <begin position="615"/>
        <end position="657"/>
    </location>
</feature>
<feature type="binding site" evidence="5">
    <location>
        <position position="351"/>
    </location>
    <ligand>
        <name>Zn(2+)</name>
        <dbReference type="ChEBI" id="CHEBI:29105"/>
        <label>1</label>
    </ligand>
</feature>
<evidence type="ECO:0000256" key="7">
    <source>
        <dbReference type="SAM" id="MobiDB-lite"/>
    </source>
</evidence>
<feature type="compositionally biased region" description="Basic residues" evidence="7">
    <location>
        <begin position="907"/>
        <end position="920"/>
    </location>
</feature>
<dbReference type="Proteomes" id="UP000016931">
    <property type="component" value="Unassembled WGS sequence"/>
</dbReference>
<dbReference type="InterPro" id="IPR023174">
    <property type="entry name" value="PDEase_CS"/>
</dbReference>
<dbReference type="GO" id="GO:0046872">
    <property type="term" value="F:metal ion binding"/>
    <property type="evidence" value="ECO:0007669"/>
    <property type="project" value="UniProtKB-KW"/>
</dbReference>
<evidence type="ECO:0000256" key="4">
    <source>
        <dbReference type="PIRSR" id="PIRSR623088-2"/>
    </source>
</evidence>
<reference evidence="9 10" key="1">
    <citation type="journal article" date="2012" name="PLoS Pathog.">
        <title>Diverse lifestyles and strategies of plant pathogenesis encoded in the genomes of eighteen Dothideomycetes fungi.</title>
        <authorList>
            <person name="Ohm R.A."/>
            <person name="Feau N."/>
            <person name="Henrissat B."/>
            <person name="Schoch C.L."/>
            <person name="Horwitz B.A."/>
            <person name="Barry K.W."/>
            <person name="Condon B.J."/>
            <person name="Copeland A.C."/>
            <person name="Dhillon B."/>
            <person name="Glaser F."/>
            <person name="Hesse C.N."/>
            <person name="Kosti I."/>
            <person name="LaButti K."/>
            <person name="Lindquist E.A."/>
            <person name="Lucas S."/>
            <person name="Salamov A.A."/>
            <person name="Bradshaw R.E."/>
            <person name="Ciuffetti L."/>
            <person name="Hamelin R.C."/>
            <person name="Kema G.H.J."/>
            <person name="Lawrence C."/>
            <person name="Scott J.A."/>
            <person name="Spatafora J.W."/>
            <person name="Turgeon B.G."/>
            <person name="de Wit P.J.G.M."/>
            <person name="Zhong S."/>
            <person name="Goodwin S.B."/>
            <person name="Grigoriev I.V."/>
        </authorList>
    </citation>
    <scope>NUCLEOTIDE SEQUENCE [LARGE SCALE GENOMIC DNA]</scope>
    <source>
        <strain evidence="9 10">SO2202</strain>
    </source>
</reference>
<organism evidence="9 10">
    <name type="scientific">Sphaerulina musiva (strain SO2202)</name>
    <name type="common">Poplar stem canker fungus</name>
    <name type="synonym">Septoria musiva</name>
    <dbReference type="NCBI Taxonomy" id="692275"/>
    <lineage>
        <taxon>Eukaryota</taxon>
        <taxon>Fungi</taxon>
        <taxon>Dikarya</taxon>
        <taxon>Ascomycota</taxon>
        <taxon>Pezizomycotina</taxon>
        <taxon>Dothideomycetes</taxon>
        <taxon>Dothideomycetidae</taxon>
        <taxon>Mycosphaerellales</taxon>
        <taxon>Mycosphaerellaceae</taxon>
        <taxon>Sphaerulina</taxon>
    </lineage>
</organism>
<feature type="binding site" evidence="4">
    <location>
        <position position="352"/>
    </location>
    <ligand>
        <name>AMP</name>
        <dbReference type="ChEBI" id="CHEBI:456215"/>
    </ligand>
</feature>
<comment type="cofactor">
    <cofactor evidence="6">
        <name>a divalent metal cation</name>
        <dbReference type="ChEBI" id="CHEBI:60240"/>
    </cofactor>
    <text evidence="6">Binds 2 divalent metal cations per subunit. Site 1 may preferentially bind zinc ions, while site 2 has a preference for magnesium and/or manganese ions.</text>
</comment>
<dbReference type="SUPFAM" id="SSF109604">
    <property type="entry name" value="HD-domain/PDEase-like"/>
    <property type="match status" value="1"/>
</dbReference>
<feature type="binding site" evidence="4">
    <location>
        <position position="521"/>
    </location>
    <ligand>
        <name>AMP</name>
        <dbReference type="ChEBI" id="CHEBI:456215"/>
    </ligand>
</feature>
<evidence type="ECO:0000313" key="10">
    <source>
        <dbReference type="Proteomes" id="UP000016931"/>
    </source>
</evidence>
<dbReference type="PRINTS" id="PR00387">
    <property type="entry name" value="PDIESTERASE1"/>
</dbReference>
<dbReference type="EMBL" id="KB456260">
    <property type="protein sequence ID" value="EMF17979.1"/>
    <property type="molecule type" value="Genomic_DNA"/>
</dbReference>
<feature type="compositionally biased region" description="Basic and acidic residues" evidence="7">
    <location>
        <begin position="892"/>
        <end position="906"/>
    </location>
</feature>
<gene>
    <name evidence="9" type="ORF">SEPMUDRAFT_123260</name>
</gene>
<feature type="active site" description="Proton donor" evidence="3">
    <location>
        <position position="291"/>
    </location>
</feature>
<dbReference type="GeneID" id="27898971"/>
<dbReference type="STRING" id="692275.N1QP15"/>
<dbReference type="GO" id="GO:0004114">
    <property type="term" value="F:3',5'-cyclic-nucleotide phosphodiesterase activity"/>
    <property type="evidence" value="ECO:0007669"/>
    <property type="project" value="InterPro"/>
</dbReference>